<evidence type="ECO:0000259" key="5">
    <source>
        <dbReference type="Pfam" id="PF08125"/>
    </source>
</evidence>
<dbReference type="GeneID" id="55972746"/>
<comment type="similarity">
    <text evidence="1">Belongs to the mannitol dehydrogenase family.</text>
</comment>
<evidence type="ECO:0000256" key="2">
    <source>
        <dbReference type="ARBA" id="ARBA00023002"/>
    </source>
</evidence>
<organism evidence="6 7">
    <name type="scientific">Geosmithia morbida</name>
    <dbReference type="NCBI Taxonomy" id="1094350"/>
    <lineage>
        <taxon>Eukaryota</taxon>
        <taxon>Fungi</taxon>
        <taxon>Dikarya</taxon>
        <taxon>Ascomycota</taxon>
        <taxon>Pezizomycotina</taxon>
        <taxon>Sordariomycetes</taxon>
        <taxon>Hypocreomycetidae</taxon>
        <taxon>Hypocreales</taxon>
        <taxon>Bionectriaceae</taxon>
        <taxon>Geosmithia</taxon>
    </lineage>
</organism>
<dbReference type="InterPro" id="IPR008927">
    <property type="entry name" value="6-PGluconate_DH-like_C_sf"/>
</dbReference>
<dbReference type="AlphaFoldDB" id="A0A9P5D0P9"/>
<dbReference type="SUPFAM" id="SSF51735">
    <property type="entry name" value="NAD(P)-binding Rossmann-fold domains"/>
    <property type="match status" value="1"/>
</dbReference>
<reference evidence="6" key="1">
    <citation type="submission" date="2020-03" db="EMBL/GenBank/DDBJ databases">
        <title>Site-based positive gene gene selection in Geosmithia morbida across the United States reveals a broad range of putative effectors and factors for local host and environmental adapation.</title>
        <authorList>
            <person name="Onufrak A."/>
            <person name="Murdoch R.W."/>
            <person name="Gazis R."/>
            <person name="Huff M."/>
            <person name="Staton M."/>
            <person name="Klingeman W."/>
            <person name="Hadziabdic D."/>
        </authorList>
    </citation>
    <scope>NUCLEOTIDE SEQUENCE</scope>
    <source>
        <strain evidence="6">1262</strain>
    </source>
</reference>
<name>A0A9P5D0P9_9HYPO</name>
<sequence>MPFSLRLPRNSRQTLCIVFADINEERTKYINDTPSYRVIEVGSDGTSENIVTNFRAVNSCTHEEDLLEEIRTADIVTCAVGPKILSCIAPLIAKGIDRRSNDETPLHVIACENAIGATDTLAGYIRENTPSDRLEDHHMRARYANSAIDRIVPAQDPGAGLDVKLERFFEWVVEKGPFEDIGIPEIEGINWVDDLCPFIERKLYTVNTGHATAAYHGYNRRRRTVYDALQDKHIIAQVRGALNETKRLIVSKHAIDEEQQSAYVEKILKRIGNPHLEDAVDRVGRAPMRKLSRKERFVGPAAELAEKGESIEYLLNGIEMAFRFQDVGEDEESRELSQIMSEKTPEEVVSMVCGVQASEKIYPRLVDVVKRVQDDSRDD</sequence>
<protein>
    <submittedName>
        <fullName evidence="6">Mannitol-1-phosphate 5-dehydrogenase</fullName>
    </submittedName>
</protein>
<evidence type="ECO:0000256" key="1">
    <source>
        <dbReference type="ARBA" id="ARBA00006541"/>
    </source>
</evidence>
<dbReference type="InterPro" id="IPR000669">
    <property type="entry name" value="Mannitol_DH"/>
</dbReference>
<dbReference type="InterPro" id="IPR036291">
    <property type="entry name" value="NAD(P)-bd_dom_sf"/>
</dbReference>
<comment type="caution">
    <text evidence="6">The sequence shown here is derived from an EMBL/GenBank/DDBJ whole genome shotgun (WGS) entry which is preliminary data.</text>
</comment>
<dbReference type="Pfam" id="PF08125">
    <property type="entry name" value="Mannitol_dh_C"/>
    <property type="match status" value="1"/>
</dbReference>
<dbReference type="GO" id="GO:0005829">
    <property type="term" value="C:cytosol"/>
    <property type="evidence" value="ECO:0007669"/>
    <property type="project" value="TreeGrafter"/>
</dbReference>
<dbReference type="InterPro" id="IPR013118">
    <property type="entry name" value="Mannitol_DH_C"/>
</dbReference>
<dbReference type="Gene3D" id="3.40.50.720">
    <property type="entry name" value="NAD(P)-binding Rossmann-like Domain"/>
    <property type="match status" value="1"/>
</dbReference>
<evidence type="ECO:0000313" key="7">
    <source>
        <dbReference type="Proteomes" id="UP000749293"/>
    </source>
</evidence>
<dbReference type="PANTHER" id="PTHR30524">
    <property type="entry name" value="MANNITOL-1-PHOSPHATE 5-DEHYDROGENASE"/>
    <property type="match status" value="1"/>
</dbReference>
<dbReference type="OrthoDB" id="418169at2759"/>
<keyword evidence="3" id="KW-0520">NAD</keyword>
<accession>A0A9P5D0P9</accession>
<dbReference type="GO" id="GO:0008926">
    <property type="term" value="F:mannitol-1-phosphate 5-dehydrogenase activity"/>
    <property type="evidence" value="ECO:0007669"/>
    <property type="project" value="TreeGrafter"/>
</dbReference>
<evidence type="ECO:0000259" key="4">
    <source>
        <dbReference type="Pfam" id="PF01232"/>
    </source>
</evidence>
<dbReference type="GO" id="GO:0019592">
    <property type="term" value="P:mannitol catabolic process"/>
    <property type="evidence" value="ECO:0007669"/>
    <property type="project" value="TreeGrafter"/>
</dbReference>
<dbReference type="Pfam" id="PF01232">
    <property type="entry name" value="Mannitol_dh"/>
    <property type="match status" value="1"/>
</dbReference>
<dbReference type="SUPFAM" id="SSF48179">
    <property type="entry name" value="6-phosphogluconate dehydrogenase C-terminal domain-like"/>
    <property type="match status" value="1"/>
</dbReference>
<dbReference type="EMBL" id="JAANYQ010000007">
    <property type="protein sequence ID" value="KAF4122973.1"/>
    <property type="molecule type" value="Genomic_DNA"/>
</dbReference>
<keyword evidence="7" id="KW-1185">Reference proteome</keyword>
<dbReference type="RefSeq" id="XP_035321625.1">
    <property type="nucleotide sequence ID" value="XM_035468491.1"/>
</dbReference>
<dbReference type="Proteomes" id="UP000749293">
    <property type="component" value="Unassembled WGS sequence"/>
</dbReference>
<dbReference type="PRINTS" id="PR00084">
    <property type="entry name" value="MTLDHDRGNASE"/>
</dbReference>
<evidence type="ECO:0000256" key="3">
    <source>
        <dbReference type="ARBA" id="ARBA00023027"/>
    </source>
</evidence>
<gene>
    <name evidence="6" type="ORF">GMORB2_6521</name>
</gene>
<dbReference type="PANTHER" id="PTHR30524:SF0">
    <property type="entry name" value="ALTRONATE OXIDOREDUCTASE-RELATED"/>
    <property type="match status" value="1"/>
</dbReference>
<evidence type="ECO:0000313" key="6">
    <source>
        <dbReference type="EMBL" id="KAF4122973.1"/>
    </source>
</evidence>
<proteinExistence type="inferred from homology"/>
<dbReference type="InterPro" id="IPR013328">
    <property type="entry name" value="6PGD_dom2"/>
</dbReference>
<dbReference type="InterPro" id="IPR013131">
    <property type="entry name" value="Mannitol_DH_N"/>
</dbReference>
<feature type="domain" description="Mannitol dehydrogenase N-terminal" evidence="4">
    <location>
        <begin position="16"/>
        <end position="180"/>
    </location>
</feature>
<keyword evidence="2" id="KW-0560">Oxidoreductase</keyword>
<feature type="domain" description="Mannitol dehydrogenase C-terminal" evidence="5">
    <location>
        <begin position="194"/>
        <end position="353"/>
    </location>
</feature>
<dbReference type="Gene3D" id="1.10.1040.10">
    <property type="entry name" value="N-(1-d-carboxylethyl)-l-norvaline Dehydrogenase, domain 2"/>
    <property type="match status" value="1"/>
</dbReference>